<organism evidence="1 2">
    <name type="scientific">Rhodobacter ferrooxidans</name>
    <dbReference type="NCBI Taxonomy" id="371731"/>
    <lineage>
        <taxon>Bacteria</taxon>
        <taxon>Pseudomonadati</taxon>
        <taxon>Pseudomonadota</taxon>
        <taxon>Alphaproteobacteria</taxon>
        <taxon>Rhodobacterales</taxon>
        <taxon>Rhodobacter group</taxon>
        <taxon>Rhodobacter</taxon>
    </lineage>
</organism>
<dbReference type="EMBL" id="ACYY01000001">
    <property type="protein sequence ID" value="EEW26910.1"/>
    <property type="molecule type" value="Genomic_DNA"/>
</dbReference>
<dbReference type="AlphaFoldDB" id="C8RWG7"/>
<evidence type="ECO:0000313" key="1">
    <source>
        <dbReference type="EMBL" id="EEW26910.1"/>
    </source>
</evidence>
<comment type="caution">
    <text evidence="1">The sequence shown here is derived from an EMBL/GenBank/DDBJ whole genome shotgun (WGS) entry which is preliminary data.</text>
</comment>
<name>C8RWG7_9RHOB</name>
<sequence>MANRPHADTELAKYLTRRGLELRPKTQADIATEAGFANANFLTMVKQGASKLAFTVCRRLPRRWRAMRPT</sequence>
<dbReference type="STRING" id="371731.Rsw2DRAFT_0145"/>
<proteinExistence type="predicted"/>
<gene>
    <name evidence="1" type="ORF">Rsw2DRAFT_0145</name>
</gene>
<evidence type="ECO:0000313" key="2">
    <source>
        <dbReference type="Proteomes" id="UP000010121"/>
    </source>
</evidence>
<dbReference type="Proteomes" id="UP000010121">
    <property type="component" value="Unassembled WGS sequence"/>
</dbReference>
<accession>C8RWG7</accession>
<reference evidence="1 2" key="1">
    <citation type="submission" date="2009-08" db="EMBL/GenBank/DDBJ databases">
        <title>The draft genome of Rhodobacter sp. SW2.</title>
        <authorList>
            <consortium name="US DOE Joint Genome Institute (JGI-PGF)"/>
            <person name="Lucas S."/>
            <person name="Copeland A."/>
            <person name="Lapidus A."/>
            <person name="Glavina del Rio T."/>
            <person name="Tice H."/>
            <person name="Bruce D."/>
            <person name="Goodwin L."/>
            <person name="Pitluck S."/>
            <person name="Larimer F."/>
            <person name="Land M.L."/>
            <person name="Hauser L."/>
            <person name="Emerson D."/>
        </authorList>
    </citation>
    <scope>NUCLEOTIDE SEQUENCE [LARGE SCALE GENOMIC DNA]</scope>
    <source>
        <strain evidence="1 2">SW2</strain>
    </source>
</reference>
<keyword evidence="2" id="KW-1185">Reference proteome</keyword>
<evidence type="ECO:0008006" key="3">
    <source>
        <dbReference type="Google" id="ProtNLM"/>
    </source>
</evidence>
<protein>
    <recommendedName>
        <fullName evidence="3">HTH cro/C1-type domain-containing protein</fullName>
    </recommendedName>
</protein>